<dbReference type="Proteomes" id="UP001477947">
    <property type="component" value="Chromosome"/>
</dbReference>
<proteinExistence type="predicted"/>
<gene>
    <name evidence="1" type="ORF">TPELB_23370</name>
</gene>
<keyword evidence="2" id="KW-1185">Reference proteome</keyword>
<evidence type="ECO:0000313" key="1">
    <source>
        <dbReference type="EMBL" id="XAM42024.1"/>
    </source>
</evidence>
<organism evidence="1 2">
    <name type="scientific">Terrisporobacter petrolearius</name>
    <dbReference type="NCBI Taxonomy" id="1460447"/>
    <lineage>
        <taxon>Bacteria</taxon>
        <taxon>Bacillati</taxon>
        <taxon>Bacillota</taxon>
        <taxon>Clostridia</taxon>
        <taxon>Peptostreptococcales</taxon>
        <taxon>Peptostreptococcaceae</taxon>
        <taxon>Terrisporobacter</taxon>
    </lineage>
</organism>
<dbReference type="EMBL" id="CP154622">
    <property type="protein sequence ID" value="XAM42024.1"/>
    <property type="molecule type" value="Genomic_DNA"/>
</dbReference>
<dbReference type="InterPro" id="IPR010982">
    <property type="entry name" value="Lambda_DNA-bd_dom_sf"/>
</dbReference>
<evidence type="ECO:0008006" key="3">
    <source>
        <dbReference type="Google" id="ProtNLM"/>
    </source>
</evidence>
<name>A0ABZ3FGA9_9FIRM</name>
<dbReference type="RefSeq" id="WP_343337250.1">
    <property type="nucleotide sequence ID" value="NZ_CP154622.1"/>
</dbReference>
<sequence length="103" mass="12041">MSSIDSIATLKPIRFKLYGDKTYRLYNYNENDTLSQLIEKYKLNHNLSYEEVGNLVGCSASHLCLIEHKNKDYAKSKDLIKRILNLIKKDFTLYSKKSDLFTI</sequence>
<accession>A0ABZ3FGA9</accession>
<evidence type="ECO:0000313" key="2">
    <source>
        <dbReference type="Proteomes" id="UP001477947"/>
    </source>
</evidence>
<dbReference type="SUPFAM" id="SSF47413">
    <property type="entry name" value="lambda repressor-like DNA-binding domains"/>
    <property type="match status" value="1"/>
</dbReference>
<reference evidence="1 2" key="1">
    <citation type="submission" date="2024-04" db="EMBL/GenBank/DDBJ databases">
        <title>Isolation and characterization of novel acetogenic strains of the genera Terrisporobacter and Acetoanaerobium.</title>
        <authorList>
            <person name="Boeer T."/>
            <person name="Schueler M.A."/>
            <person name="Lueschen A."/>
            <person name="Eysell L."/>
            <person name="Droege J."/>
            <person name="Heinemann M."/>
            <person name="Engelhardt L."/>
            <person name="Basen M."/>
            <person name="Daniel R."/>
        </authorList>
    </citation>
    <scope>NUCLEOTIDE SEQUENCE [LARGE SCALE GENOMIC DNA]</scope>
    <source>
        <strain evidence="1 2">ELB</strain>
    </source>
</reference>
<protein>
    <recommendedName>
        <fullName evidence="3">HTH cro/C1-type domain-containing protein</fullName>
    </recommendedName>
</protein>